<reference evidence="11 12" key="1">
    <citation type="journal article" date="2012" name="Genome Biol.">
        <title>The genome of the polar eukaryotic microalga coccomyxa subellipsoidea reveals traits of cold adaptation.</title>
        <authorList>
            <person name="Blanc G."/>
            <person name="Agarkova I."/>
            <person name="Grimwood J."/>
            <person name="Kuo A."/>
            <person name="Brueggeman A."/>
            <person name="Dunigan D."/>
            <person name="Gurnon J."/>
            <person name="Ladunga I."/>
            <person name="Lindquist E."/>
            <person name="Lucas S."/>
            <person name="Pangilinan J."/>
            <person name="Proschold T."/>
            <person name="Salamov A."/>
            <person name="Schmutz J."/>
            <person name="Weeks D."/>
            <person name="Yamada T."/>
            <person name="Claverie J.M."/>
            <person name="Grigoriev I."/>
            <person name="Van Etten J."/>
            <person name="Lomsadze A."/>
            <person name="Borodovsky M."/>
        </authorList>
    </citation>
    <scope>NUCLEOTIDE SEQUENCE [LARGE SCALE GENOMIC DNA]</scope>
    <source>
        <strain evidence="11 12">C-169</strain>
    </source>
</reference>
<evidence type="ECO:0000313" key="12">
    <source>
        <dbReference type="Proteomes" id="UP000007264"/>
    </source>
</evidence>
<keyword evidence="4" id="KW-0964">Secreted</keyword>
<feature type="domain" description="Cupin type-1" evidence="10">
    <location>
        <begin position="37"/>
        <end position="183"/>
    </location>
</feature>
<organism evidence="11 12">
    <name type="scientific">Coccomyxa subellipsoidea (strain C-169)</name>
    <name type="common">Green microalga</name>
    <dbReference type="NCBI Taxonomy" id="574566"/>
    <lineage>
        <taxon>Eukaryota</taxon>
        <taxon>Viridiplantae</taxon>
        <taxon>Chlorophyta</taxon>
        <taxon>core chlorophytes</taxon>
        <taxon>Trebouxiophyceae</taxon>
        <taxon>Trebouxiophyceae incertae sedis</taxon>
        <taxon>Coccomyxaceae</taxon>
        <taxon>Coccomyxa</taxon>
        <taxon>Coccomyxa subellipsoidea</taxon>
    </lineage>
</organism>
<evidence type="ECO:0000256" key="4">
    <source>
        <dbReference type="ARBA" id="ARBA00022525"/>
    </source>
</evidence>
<dbReference type="PANTHER" id="PTHR35848">
    <property type="entry name" value="OXALATE-BINDING PROTEIN"/>
    <property type="match status" value="1"/>
</dbReference>
<dbReference type="PRINTS" id="PR00325">
    <property type="entry name" value="GERMIN"/>
</dbReference>
<evidence type="ECO:0000256" key="7">
    <source>
        <dbReference type="PIRSR" id="PIRSR601929-1"/>
    </source>
</evidence>
<dbReference type="InterPro" id="IPR006045">
    <property type="entry name" value="Cupin_1"/>
</dbReference>
<evidence type="ECO:0000256" key="3">
    <source>
        <dbReference type="ARBA" id="ARBA00022523"/>
    </source>
</evidence>
<evidence type="ECO:0000256" key="1">
    <source>
        <dbReference type="ARBA" id="ARBA00004271"/>
    </source>
</evidence>
<accession>I0YWV8</accession>
<feature type="binding site" evidence="7">
    <location>
        <position position="307"/>
    </location>
    <ligand>
        <name>oxalate</name>
        <dbReference type="ChEBI" id="CHEBI:30623"/>
    </ligand>
</feature>
<gene>
    <name evidence="11" type="ORF">COCSUDRAFT_64000</name>
</gene>
<dbReference type="PANTHER" id="PTHR35848:SF9">
    <property type="entry name" value="SLL1358 PROTEIN"/>
    <property type="match status" value="1"/>
</dbReference>
<dbReference type="Pfam" id="PF00190">
    <property type="entry name" value="Cupin_1"/>
    <property type="match status" value="2"/>
</dbReference>
<dbReference type="InterPro" id="IPR051610">
    <property type="entry name" value="GPI/OXD"/>
</dbReference>
<dbReference type="KEGG" id="csl:COCSUDRAFT_64000"/>
<comment type="caution">
    <text evidence="11">The sequence shown here is derived from an EMBL/GenBank/DDBJ whole genome shotgun (WGS) entry which is preliminary data.</text>
</comment>
<keyword evidence="5 7" id="KW-0479">Metal-binding</keyword>
<dbReference type="OrthoDB" id="1921208at2759"/>
<dbReference type="InterPro" id="IPR011051">
    <property type="entry name" value="RmlC_Cupin_sf"/>
</dbReference>
<dbReference type="InterPro" id="IPR014710">
    <property type="entry name" value="RmlC-like_jellyroll"/>
</dbReference>
<dbReference type="GO" id="GO:0048046">
    <property type="term" value="C:apoplast"/>
    <property type="evidence" value="ECO:0007669"/>
    <property type="project" value="UniProtKB-SubCell"/>
</dbReference>
<protein>
    <submittedName>
        <fullName evidence="11">RmlC-like cupin</fullName>
    </submittedName>
</protein>
<proteinExistence type="inferred from homology"/>
<keyword evidence="6 7" id="KW-0464">Manganese</keyword>
<comment type="similarity">
    <text evidence="2">Belongs to the germin family.</text>
</comment>
<dbReference type="AlphaFoldDB" id="I0YWV8"/>
<feature type="domain" description="Cupin type-1" evidence="10">
    <location>
        <begin position="257"/>
        <end position="397"/>
    </location>
</feature>
<dbReference type="GO" id="GO:0030145">
    <property type="term" value="F:manganese ion binding"/>
    <property type="evidence" value="ECO:0007669"/>
    <property type="project" value="InterPro"/>
</dbReference>
<keyword evidence="9" id="KW-0732">Signal</keyword>
<dbReference type="Proteomes" id="UP000007264">
    <property type="component" value="Unassembled WGS sequence"/>
</dbReference>
<dbReference type="eggNOG" id="ENOG502QQ0P">
    <property type="taxonomic scope" value="Eukaryota"/>
</dbReference>
<feature type="binding site" evidence="8">
    <location>
        <position position="300"/>
    </location>
    <ligand>
        <name>Mn(2+)</name>
        <dbReference type="ChEBI" id="CHEBI:29035"/>
    </ligand>
</feature>
<evidence type="ECO:0000256" key="2">
    <source>
        <dbReference type="ARBA" id="ARBA00007456"/>
    </source>
</evidence>
<dbReference type="STRING" id="574566.I0YWV8"/>
<dbReference type="SUPFAM" id="SSF51182">
    <property type="entry name" value="RmlC-like cupins"/>
    <property type="match status" value="2"/>
</dbReference>
<feature type="chain" id="PRO_5003636736" evidence="9">
    <location>
        <begin position="23"/>
        <end position="414"/>
    </location>
</feature>
<dbReference type="GeneID" id="17040864"/>
<feature type="binding site" evidence="7">
    <location>
        <position position="302"/>
    </location>
    <ligand>
        <name>oxalate</name>
        <dbReference type="ChEBI" id="CHEBI:30623"/>
    </ligand>
</feature>
<name>I0YWV8_COCSC</name>
<feature type="binding site" evidence="8">
    <location>
        <position position="346"/>
    </location>
    <ligand>
        <name>Mn(2+)</name>
        <dbReference type="ChEBI" id="CHEBI:29035"/>
    </ligand>
</feature>
<dbReference type="EMBL" id="AGSI01000009">
    <property type="protein sequence ID" value="EIE22877.1"/>
    <property type="molecule type" value="Genomic_DNA"/>
</dbReference>
<evidence type="ECO:0000313" key="11">
    <source>
        <dbReference type="EMBL" id="EIE22877.1"/>
    </source>
</evidence>
<dbReference type="Gene3D" id="2.60.120.10">
    <property type="entry name" value="Jelly Rolls"/>
    <property type="match status" value="2"/>
</dbReference>
<evidence type="ECO:0000256" key="6">
    <source>
        <dbReference type="ARBA" id="ARBA00023211"/>
    </source>
</evidence>
<comment type="subcellular location">
    <subcellularLocation>
        <location evidence="1">Secreted</location>
        <location evidence="1">Extracellular space</location>
        <location evidence="1">Apoplast</location>
    </subcellularLocation>
</comment>
<dbReference type="InterPro" id="IPR001929">
    <property type="entry name" value="Germin"/>
</dbReference>
<feature type="binding site" evidence="8">
    <location>
        <position position="307"/>
    </location>
    <ligand>
        <name>Mn(2+)</name>
        <dbReference type="ChEBI" id="CHEBI:29035"/>
    </ligand>
</feature>
<dbReference type="SMART" id="SM00835">
    <property type="entry name" value="Cupin_1"/>
    <property type="match status" value="2"/>
</dbReference>
<dbReference type="RefSeq" id="XP_005647421.1">
    <property type="nucleotide sequence ID" value="XM_005647364.1"/>
</dbReference>
<feature type="signal peptide" evidence="9">
    <location>
        <begin position="1"/>
        <end position="22"/>
    </location>
</feature>
<evidence type="ECO:0000256" key="9">
    <source>
        <dbReference type="SAM" id="SignalP"/>
    </source>
</evidence>
<sequence length="414" mass="44403">MASPQIRFILICALVIASSAAAQQEKSTATRYFSQKFSAVAGETYPGGTYKFSNVANFPGSSAISASLITLVPGGLRELHWHNASEWAYVLNGTCRATVMESTMPGAQRPTETWDYGAGDIWYFRPNEAHMVQGLAPTGCTYLAGYNDGAFDDKKALSMSAWASTLPPEILAESLGVNTSDINDGISANTFTFLPLGPVPDISLDDFRNTIARPPALAVKQTHRFQVSESIPLMVAPSADRALPAGNESLTVNVTNSGLFWQIDAAGGWVREASTELFPIASDMSGAVIRFAPGGLRQIHWHPSLSEWQFVINGTLRVGVFLEPGVFEEAVLGAGDVGYAPKGSGHWLQNPSETEDAYCILIFDDGPFTSIELPWVLGNVPYQVSATTLNSTLAFAQSISYSQPSMAGQNINSS</sequence>
<evidence type="ECO:0000259" key="10">
    <source>
        <dbReference type="SMART" id="SM00835"/>
    </source>
</evidence>
<keyword evidence="12" id="KW-1185">Reference proteome</keyword>
<feature type="binding site" evidence="8">
    <location>
        <position position="302"/>
    </location>
    <ligand>
        <name>Mn(2+)</name>
        <dbReference type="ChEBI" id="CHEBI:29035"/>
    </ligand>
</feature>
<evidence type="ECO:0000256" key="5">
    <source>
        <dbReference type="ARBA" id="ARBA00022723"/>
    </source>
</evidence>
<dbReference type="CDD" id="cd02240">
    <property type="entry name" value="cupin_OxDC"/>
    <property type="match status" value="1"/>
</dbReference>
<keyword evidence="3" id="KW-0052">Apoplast</keyword>
<evidence type="ECO:0000256" key="8">
    <source>
        <dbReference type="PIRSR" id="PIRSR601929-2"/>
    </source>
</evidence>